<sequence>MTVAYGPICQIAWVTDDIEATEQLLSKQFGVGTWVRMPNIEFGPETCRLHGEPADFTAHISMSYSGAMQLELIQPVRGTSIYTEFLERSGPGLHHVCFEPGDFDAAVASAQEQGLAIVQQGEMSGGLMRFAYVDGASAGVPYIELGAFSPEIRAMFEHIKKAAAGA</sequence>
<dbReference type="Proteomes" id="UP000032221">
    <property type="component" value="Unassembled WGS sequence"/>
</dbReference>
<gene>
    <name evidence="2" type="ORF">TL10_08385</name>
</gene>
<dbReference type="GO" id="GO:0016829">
    <property type="term" value="F:lyase activity"/>
    <property type="evidence" value="ECO:0007669"/>
    <property type="project" value="UniProtKB-KW"/>
</dbReference>
<evidence type="ECO:0000259" key="1">
    <source>
        <dbReference type="PROSITE" id="PS51819"/>
    </source>
</evidence>
<name>A0A0D1L8Y7_9MYCO</name>
<dbReference type="PATRIC" id="fig|280871.6.peg.1735"/>
<organism evidence="2 3">
    <name type="scientific">Mycolicibacterium llatzerense</name>
    <dbReference type="NCBI Taxonomy" id="280871"/>
    <lineage>
        <taxon>Bacteria</taxon>
        <taxon>Bacillati</taxon>
        <taxon>Actinomycetota</taxon>
        <taxon>Actinomycetes</taxon>
        <taxon>Mycobacteriales</taxon>
        <taxon>Mycobacteriaceae</taxon>
        <taxon>Mycolicibacterium</taxon>
    </lineage>
</organism>
<keyword evidence="3" id="KW-1185">Reference proteome</keyword>
<comment type="caution">
    <text evidence="2">The sequence shown here is derived from an EMBL/GenBank/DDBJ whole genome shotgun (WGS) entry which is preliminary data.</text>
</comment>
<dbReference type="InterPro" id="IPR037523">
    <property type="entry name" value="VOC_core"/>
</dbReference>
<protein>
    <submittedName>
        <fullName evidence="2">Lactoylglutathione lyase</fullName>
    </submittedName>
</protein>
<keyword evidence="2" id="KW-0456">Lyase</keyword>
<evidence type="ECO:0000313" key="3">
    <source>
        <dbReference type="Proteomes" id="UP000032221"/>
    </source>
</evidence>
<dbReference type="Pfam" id="PF13669">
    <property type="entry name" value="Glyoxalase_4"/>
    <property type="match status" value="1"/>
</dbReference>
<dbReference type="STRING" id="280871.TL10_08385"/>
<dbReference type="Gene3D" id="3.10.180.10">
    <property type="entry name" value="2,3-Dihydroxybiphenyl 1,2-Dioxygenase, domain 1"/>
    <property type="match status" value="1"/>
</dbReference>
<proteinExistence type="predicted"/>
<dbReference type="OrthoDB" id="4578369at2"/>
<dbReference type="SUPFAM" id="SSF54593">
    <property type="entry name" value="Glyoxalase/Bleomycin resistance protein/Dihydroxybiphenyl dioxygenase"/>
    <property type="match status" value="1"/>
</dbReference>
<accession>A0A0D1L8Y7</accession>
<dbReference type="RefSeq" id="WP_043985284.1">
    <property type="nucleotide sequence ID" value="NZ_JXST01000009.1"/>
</dbReference>
<dbReference type="EMBL" id="JXST01000009">
    <property type="protein sequence ID" value="KIU17365.1"/>
    <property type="molecule type" value="Genomic_DNA"/>
</dbReference>
<evidence type="ECO:0000313" key="2">
    <source>
        <dbReference type="EMBL" id="KIU17365.1"/>
    </source>
</evidence>
<reference evidence="2 3" key="1">
    <citation type="submission" date="2015-01" db="EMBL/GenBank/DDBJ databases">
        <title>Genome sequence of Mycobacterium llatzerense and Mycobacterium immunogenum recovered from brain abscess.</title>
        <authorList>
            <person name="Greninger A.L."/>
            <person name="Langelier C."/>
            <person name="Cunningham G."/>
            <person name="Chiu C.Y."/>
            <person name="Miller S."/>
        </authorList>
    </citation>
    <scope>NUCLEOTIDE SEQUENCE [LARGE SCALE GENOMIC DNA]</scope>
    <source>
        <strain evidence="2 3">CLUC14</strain>
    </source>
</reference>
<feature type="domain" description="VOC" evidence="1">
    <location>
        <begin position="7"/>
        <end position="148"/>
    </location>
</feature>
<dbReference type="PROSITE" id="PS51819">
    <property type="entry name" value="VOC"/>
    <property type="match status" value="1"/>
</dbReference>
<dbReference type="AlphaFoldDB" id="A0A0D1L8Y7"/>
<dbReference type="InterPro" id="IPR029068">
    <property type="entry name" value="Glyas_Bleomycin-R_OHBP_Dase"/>
</dbReference>